<dbReference type="GO" id="GO:0003676">
    <property type="term" value="F:nucleic acid binding"/>
    <property type="evidence" value="ECO:0007669"/>
    <property type="project" value="InterPro"/>
</dbReference>
<dbReference type="Pfam" id="PF14529">
    <property type="entry name" value="Exo_endo_phos_2"/>
    <property type="match status" value="1"/>
</dbReference>
<dbReference type="InterPro" id="IPR052560">
    <property type="entry name" value="RdDP_mobile_element"/>
</dbReference>
<dbReference type="SUPFAM" id="SSF56219">
    <property type="entry name" value="DNase I-like"/>
    <property type="match status" value="1"/>
</dbReference>
<accession>A0A147BNA4</accession>
<dbReference type="CDD" id="cd01650">
    <property type="entry name" value="RT_nLTR_like"/>
    <property type="match status" value="1"/>
</dbReference>
<dbReference type="Gene3D" id="3.60.10.10">
    <property type="entry name" value="Endonuclease/exonuclease/phosphatase"/>
    <property type="match status" value="1"/>
</dbReference>
<dbReference type="PROSITE" id="PS50879">
    <property type="entry name" value="RNASE_H_1"/>
    <property type="match status" value="1"/>
</dbReference>
<dbReference type="SUPFAM" id="SSF53098">
    <property type="entry name" value="Ribonuclease H-like"/>
    <property type="match status" value="1"/>
</dbReference>
<dbReference type="PROSITE" id="PS50878">
    <property type="entry name" value="RT_POL"/>
    <property type="match status" value="1"/>
</dbReference>
<dbReference type="Gene3D" id="3.30.420.10">
    <property type="entry name" value="Ribonuclease H-like superfamily/Ribonuclease H"/>
    <property type="match status" value="1"/>
</dbReference>
<feature type="non-terminal residue" evidence="3">
    <location>
        <position position="1"/>
    </location>
</feature>
<dbReference type="InterPro" id="IPR036691">
    <property type="entry name" value="Endo/exonu/phosph_ase_sf"/>
</dbReference>
<feature type="domain" description="RNase H type-1" evidence="2">
    <location>
        <begin position="898"/>
        <end position="1026"/>
    </location>
</feature>
<evidence type="ECO:0000259" key="2">
    <source>
        <dbReference type="PROSITE" id="PS50879"/>
    </source>
</evidence>
<dbReference type="EMBL" id="GEGO01003140">
    <property type="protein sequence ID" value="JAR92264.1"/>
    <property type="molecule type" value="Transcribed_RNA"/>
</dbReference>
<dbReference type="InterPro" id="IPR036397">
    <property type="entry name" value="RNaseH_sf"/>
</dbReference>
<keyword evidence="3" id="KW-0548">Nucleotidyltransferase</keyword>
<dbReference type="GO" id="GO:0003964">
    <property type="term" value="F:RNA-directed DNA polymerase activity"/>
    <property type="evidence" value="ECO:0007669"/>
    <property type="project" value="UniProtKB-KW"/>
</dbReference>
<dbReference type="Pfam" id="PF00078">
    <property type="entry name" value="RVT_1"/>
    <property type="match status" value="1"/>
</dbReference>
<keyword evidence="3" id="KW-0808">Transferase</keyword>
<protein>
    <submittedName>
        <fullName evidence="3">Putative rna-directed dna polymerase from mobile element jockey-like protein</fullName>
    </submittedName>
</protein>
<proteinExistence type="predicted"/>
<dbReference type="InterPro" id="IPR012337">
    <property type="entry name" value="RNaseH-like_sf"/>
</dbReference>
<organism evidence="3">
    <name type="scientific">Ixodes ricinus</name>
    <name type="common">Common tick</name>
    <name type="synonym">Acarus ricinus</name>
    <dbReference type="NCBI Taxonomy" id="34613"/>
    <lineage>
        <taxon>Eukaryota</taxon>
        <taxon>Metazoa</taxon>
        <taxon>Ecdysozoa</taxon>
        <taxon>Arthropoda</taxon>
        <taxon>Chelicerata</taxon>
        <taxon>Arachnida</taxon>
        <taxon>Acari</taxon>
        <taxon>Parasitiformes</taxon>
        <taxon>Ixodida</taxon>
        <taxon>Ixodoidea</taxon>
        <taxon>Ixodidae</taxon>
        <taxon>Ixodinae</taxon>
        <taxon>Ixodes</taxon>
    </lineage>
</organism>
<dbReference type="CDD" id="cd09276">
    <property type="entry name" value="Rnase_HI_RT_non_LTR"/>
    <property type="match status" value="1"/>
</dbReference>
<feature type="domain" description="Reverse transcriptase" evidence="1">
    <location>
        <begin position="416"/>
        <end position="687"/>
    </location>
</feature>
<keyword evidence="3" id="KW-0695">RNA-directed DNA polymerase</keyword>
<name>A0A147BNA4_IXORI</name>
<dbReference type="PANTHER" id="PTHR36688">
    <property type="entry name" value="ENDO/EXONUCLEASE/PHOSPHATASE DOMAIN-CONTAINING PROTEIN"/>
    <property type="match status" value="1"/>
</dbReference>
<dbReference type="InterPro" id="IPR002156">
    <property type="entry name" value="RNaseH_domain"/>
</dbReference>
<reference evidence="3" key="1">
    <citation type="journal article" date="2018" name="PLoS Negl. Trop. Dis.">
        <title>Sialome diversity of ticks revealed by RNAseq of single tick salivary glands.</title>
        <authorList>
            <person name="Perner J."/>
            <person name="Kropackova S."/>
            <person name="Kopacek P."/>
            <person name="Ribeiro J.M."/>
        </authorList>
    </citation>
    <scope>NUCLEOTIDE SEQUENCE</scope>
    <source>
        <strain evidence="3">Siblings of single egg batch collected in Ceske Budejovice</strain>
        <tissue evidence="3">Salivary glands</tissue>
    </source>
</reference>
<dbReference type="PANTHER" id="PTHR36688:SF2">
    <property type="entry name" value="ENDONUCLEASE_EXONUCLEASE_PHOSPHATASE DOMAIN-CONTAINING PROTEIN"/>
    <property type="match status" value="1"/>
</dbReference>
<dbReference type="InterPro" id="IPR005135">
    <property type="entry name" value="Endo/exonuclease/phosphatase"/>
</dbReference>
<evidence type="ECO:0000313" key="3">
    <source>
        <dbReference type="EMBL" id="JAR92264.1"/>
    </source>
</evidence>
<sequence length="1178" mass="134525">SGGVAIVVRSDVAACEVTLATPLEAVAARILLDRLVTVCSLYIPPSFALSSGDLEQLADQLPEPFFILGDFNAHNPLWGSQRFGSRGKVVDCFVSSRELCVLNTGEPTYFSSSHQSFSCIDLSICSPDIFTFFQWNVIDNPYGSDHFPVYLSPTQLLPRLPSRPPRWRLETANWELFQKTAVFSDDLLDTLSVDEVNDHITTILIEAARVSISQTTGYLPKHPKPWWNDECREAKKTQNKFWGILRRYPTALNVLSFKQKRAFARYVRKRAKKKSWIGYTSSINSSTRAKVVWDRVRKIDGDYRQYSIPLISSPDGDTPSSLEEQANILGRHFQSISGCGNYSTNFLSHKAKAEKVRLVTAGSNNEEYNQLFTLAELRYALASSKPSAPGSDRVHYSMLTHLAESSLDFLLKFFNRVWKEGQLPNEWKKAIIVPFLKPGKDRSNASSYRPIALTSCLGKTFERLVNNRLIFILESNSLLSRFQCGFRASRSTTDHLVRLETGIREAFVTRQFYLSVFFYLEKAYDTTWRYGILQDLVHVGIRGRMFNCIANFLKDRTFQVRLGTTLSAPFVQENGVPQGCVLSVTLFLLKINSLSQVIPPNVMHSLYVDDVQISFASCNLSICERQLQMTINRMTKWADQNGFKFSTEKTVVVCFSQKRGLFPDPSLHLAGAVLPVRAEHRFLGVTFDKKLTFGSHIKSLRLRCQKKLNIMRVLSHKSWGADRVCLLRIYRAVVRSTLDYGCIVYGSAKATTLKMLDPIHHQGIRLATGAFRTSPVPSLYAEANEWSLERRRLFLSVQYSLRIRSSPNNPVHSIIQNIQYERTFQNRPSITKPFALRIKTLTEQHSFEAPGPFVELQQPLAPWKNNDINCNLSLTKYNKKVVSADVIRQEFLEMHASYENYRSLFTDGTKTADYVGCAFVSESIQCVRRINRDATVFTAELYGLIMAVEHILKHKFLKTVVFSDSLSAIRALKSAGRKKNPLVTDLHRRVLKALERKLAIEFCWVPSHMGIAGNEKADRAAATSADRSVDIFAIPAADYRAKLRRQITKNWQEEWDTDTHNKLHAIKSTLTEWKSCRHRERFYEVVLCRLRIGHTHLTHGHLLRGEEAPECDFCSEPLTILHILLVCPKYECERHKHFALFYHEHVPFHLMLLLGEEPLVPHTHVHEFLKDIGLIYRL</sequence>
<dbReference type="Pfam" id="PF00075">
    <property type="entry name" value="RNase_H"/>
    <property type="match status" value="1"/>
</dbReference>
<dbReference type="GO" id="GO:0004523">
    <property type="term" value="F:RNA-DNA hybrid ribonuclease activity"/>
    <property type="evidence" value="ECO:0007669"/>
    <property type="project" value="InterPro"/>
</dbReference>
<dbReference type="AlphaFoldDB" id="A0A147BNA4"/>
<evidence type="ECO:0000259" key="1">
    <source>
        <dbReference type="PROSITE" id="PS50878"/>
    </source>
</evidence>
<dbReference type="InterPro" id="IPR000477">
    <property type="entry name" value="RT_dom"/>
</dbReference>